<evidence type="ECO:0000313" key="2">
    <source>
        <dbReference type="Proteomes" id="UP001519310"/>
    </source>
</evidence>
<sequence>MSHTVLPRTRSVLPLTGPVPAPRGRIGAGFSPVPHRYHLYLRAGCPRSQQVTDALAALGPADSITATVLGPDPLGAEYTALRLTYEATGHHFDGALTVPALVDTWSGRVVSDHTPDILDDLRLLAGHPAFRTGA</sequence>
<evidence type="ECO:0000313" key="1">
    <source>
        <dbReference type="EMBL" id="MBP2038970.1"/>
    </source>
</evidence>
<dbReference type="Proteomes" id="UP001519310">
    <property type="component" value="Unassembled WGS sequence"/>
</dbReference>
<gene>
    <name evidence="1" type="ORF">J2Z77_004789</name>
</gene>
<keyword evidence="2" id="KW-1185">Reference proteome</keyword>
<protein>
    <submittedName>
        <fullName evidence="1">Glutathionyl-hydroquinone reductase</fullName>
    </submittedName>
</protein>
<comment type="caution">
    <text evidence="1">The sequence shown here is derived from an EMBL/GenBank/DDBJ whole genome shotgun (WGS) entry which is preliminary data.</text>
</comment>
<dbReference type="RefSeq" id="WP_189972594.1">
    <property type="nucleotide sequence ID" value="NZ_BMVL01000012.1"/>
</dbReference>
<dbReference type="EMBL" id="JAGGLQ010000010">
    <property type="protein sequence ID" value="MBP2038970.1"/>
    <property type="molecule type" value="Genomic_DNA"/>
</dbReference>
<organism evidence="1 2">
    <name type="scientific">Streptomyces avidinii</name>
    <dbReference type="NCBI Taxonomy" id="1895"/>
    <lineage>
        <taxon>Bacteria</taxon>
        <taxon>Bacillati</taxon>
        <taxon>Actinomycetota</taxon>
        <taxon>Actinomycetes</taxon>
        <taxon>Kitasatosporales</taxon>
        <taxon>Streptomycetaceae</taxon>
        <taxon>Streptomyces</taxon>
    </lineage>
</organism>
<dbReference type="Gene3D" id="3.40.30.10">
    <property type="entry name" value="Glutaredoxin"/>
    <property type="match status" value="2"/>
</dbReference>
<proteinExistence type="predicted"/>
<accession>A0ABS4LAA8</accession>
<name>A0ABS4LAA8_STRAV</name>
<reference evidence="1 2" key="1">
    <citation type="submission" date="2021-03" db="EMBL/GenBank/DDBJ databases">
        <title>Genomic Encyclopedia of Type Strains, Phase IV (KMG-IV): sequencing the most valuable type-strain genomes for metagenomic binning, comparative biology and taxonomic classification.</title>
        <authorList>
            <person name="Goeker M."/>
        </authorList>
    </citation>
    <scope>NUCLEOTIDE SEQUENCE [LARGE SCALE GENOMIC DNA]</scope>
    <source>
        <strain evidence="1 2">DSM 40526</strain>
    </source>
</reference>